<dbReference type="OrthoDB" id="3469840at2"/>
<comment type="caution">
    <text evidence="2">The sequence shown here is derived from an EMBL/GenBank/DDBJ whole genome shotgun (WGS) entry which is preliminary data.</text>
</comment>
<dbReference type="Proteomes" id="UP000468735">
    <property type="component" value="Unassembled WGS sequence"/>
</dbReference>
<evidence type="ECO:0000313" key="3">
    <source>
        <dbReference type="Proteomes" id="UP000468735"/>
    </source>
</evidence>
<evidence type="ECO:0000256" key="1">
    <source>
        <dbReference type="SAM" id="MobiDB-lite"/>
    </source>
</evidence>
<protein>
    <recommendedName>
        <fullName evidence="4">DUF3558 domain-containing protein</fullName>
    </recommendedName>
</protein>
<evidence type="ECO:0008006" key="4">
    <source>
        <dbReference type="Google" id="ProtNLM"/>
    </source>
</evidence>
<feature type="region of interest" description="Disordered" evidence="1">
    <location>
        <begin position="280"/>
        <end position="303"/>
    </location>
</feature>
<proteinExistence type="predicted"/>
<dbReference type="AlphaFoldDB" id="A0A6H9YR70"/>
<keyword evidence="3" id="KW-1185">Reference proteome</keyword>
<feature type="region of interest" description="Disordered" evidence="1">
    <location>
        <begin position="1"/>
        <end position="31"/>
    </location>
</feature>
<name>A0A6H9YR70_9ACTN</name>
<gene>
    <name evidence="2" type="ORF">F8566_33000</name>
</gene>
<dbReference type="RefSeq" id="WP_151565758.1">
    <property type="nucleotide sequence ID" value="NZ_WBMT01000017.1"/>
</dbReference>
<dbReference type="EMBL" id="WBMT01000017">
    <property type="protein sequence ID" value="KAB2344130.1"/>
    <property type="molecule type" value="Genomic_DNA"/>
</dbReference>
<feature type="compositionally biased region" description="Basic and acidic residues" evidence="1">
    <location>
        <begin position="280"/>
        <end position="289"/>
    </location>
</feature>
<sequence length="425" mass="44374">MTSGEEHMTPDGEHMTNDRDPRPAVLPDPAAGAAGRRLFRWRLGPRPTAGITAGIAGLALTVGAAVVLGGNGPDRGDALPAPPVGPDRVPHGPVVSRLPAVCGLSTGTIATLVPRARRYGSGDFGGCQWTSDSRRLTITIDVLVVPLAGPSSSHHVPTSLMSTAIEAFLEKADPDLKATAVTGLGDDAFAAYTPSNGAKVIFRVGNAVVTVQHGGSLVSSEKGLSRQKAFHGAFKAAAETAQSLGSSSAAPAFVSQTSRQPTRLPKPCATVTAPTLDKLFKDAPDHHESPTSSSEPEARCTWTSQQRTLQVTLVSEPKPQAGGAVRTATNRYLMRHHDARAEEPISVHAEKYFSALTGPGEEAFAAWVEEGSAPRVVFRVRDVVVEVVYDDATPPGEDDAEPLTKDQAVAGAYAAAVNVAKALRT</sequence>
<evidence type="ECO:0000313" key="2">
    <source>
        <dbReference type="EMBL" id="KAB2344130.1"/>
    </source>
</evidence>
<accession>A0A6H9YR70</accession>
<feature type="compositionally biased region" description="Basic and acidic residues" evidence="1">
    <location>
        <begin position="1"/>
        <end position="22"/>
    </location>
</feature>
<reference evidence="2 3" key="1">
    <citation type="submission" date="2019-09" db="EMBL/GenBank/DDBJ databases">
        <title>Actinomadura physcomitrii sp. nov., a novel actinomycete isolated from moss [Physcomitrium sphaericum (Ludw) Fuernr].</title>
        <authorList>
            <person name="Zhuang X."/>
            <person name="Liu C."/>
        </authorList>
    </citation>
    <scope>NUCLEOTIDE SEQUENCE [LARGE SCALE GENOMIC DNA]</scope>
    <source>
        <strain evidence="2 3">HMC1</strain>
    </source>
</reference>
<organism evidence="2 3">
    <name type="scientific">Actinomadura rudentiformis</name>
    <dbReference type="NCBI Taxonomy" id="359158"/>
    <lineage>
        <taxon>Bacteria</taxon>
        <taxon>Bacillati</taxon>
        <taxon>Actinomycetota</taxon>
        <taxon>Actinomycetes</taxon>
        <taxon>Streptosporangiales</taxon>
        <taxon>Thermomonosporaceae</taxon>
        <taxon>Actinomadura</taxon>
    </lineage>
</organism>